<protein>
    <recommendedName>
        <fullName evidence="1">Ribosome maturation factor RimM</fullName>
    </recommendedName>
</protein>
<dbReference type="GO" id="GO:0043022">
    <property type="term" value="F:ribosome binding"/>
    <property type="evidence" value="ECO:0007669"/>
    <property type="project" value="InterPro"/>
</dbReference>
<comment type="subcellular location">
    <subcellularLocation>
        <location evidence="1">Cytoplasm</location>
    </subcellularLocation>
</comment>
<gene>
    <name evidence="1" type="primary">rimM</name>
    <name evidence="2" type="ORF">Lyticum_00261</name>
</gene>
<dbReference type="GO" id="GO:0006364">
    <property type="term" value="P:rRNA processing"/>
    <property type="evidence" value="ECO:0007669"/>
    <property type="project" value="UniProtKB-UniRule"/>
</dbReference>
<comment type="subunit">
    <text evidence="1">Binds ribosomal protein uS19.</text>
</comment>
<dbReference type="HAMAP" id="MF_00014">
    <property type="entry name" value="Ribosome_mat_RimM"/>
    <property type="match status" value="1"/>
</dbReference>
<comment type="similarity">
    <text evidence="1">Belongs to the RimM family.</text>
</comment>
<dbReference type="Gene3D" id="2.40.30.60">
    <property type="entry name" value="RimM"/>
    <property type="match status" value="1"/>
</dbReference>
<evidence type="ECO:0000313" key="2">
    <source>
        <dbReference type="EMBL" id="MDZ5761098.1"/>
    </source>
</evidence>
<sequence>MVWNTHYRKRYINFGIISTTHCLQGAVKLRIFSDLIKKIDRFSFLEKEIDYKKANINFFNKNLEDNFLFQKNPVDNLNSRLESIFLHEVIDLSEKVFFLEKEGIYKNLGFIVKIKHIDNLVSAKKLINKKLYIDRKYLGNDFIRADLIGIPVYCDINYSQIGVIENVVNFNASDILAIQLNNNKFFDISNSSQNIKCSTFLDYDYLHKQEKKSVYYPINRSKLGIVDKELCILLQKDYISDSI</sequence>
<keyword evidence="1" id="KW-0963">Cytoplasm</keyword>
<accession>A0AAE4VLX9</accession>
<dbReference type="InterPro" id="IPR036976">
    <property type="entry name" value="RimM_N_sf"/>
</dbReference>
<comment type="function">
    <text evidence="1">An accessory protein needed during the final step in the assembly of 30S ribosomal subunit, possibly for assembly of the head region. Essential for efficient processing of 16S rRNA. May be needed both before and after RbfA during the maturation of 16S rRNA. It has affinity for free ribosomal 30S subunits but not for 70S ribosomes.</text>
</comment>
<organism evidence="2 3">
    <name type="scientific">Lyticum sinuosum</name>
    <dbReference type="NCBI Taxonomy" id="1332059"/>
    <lineage>
        <taxon>Bacteria</taxon>
        <taxon>Pseudomonadati</taxon>
        <taxon>Pseudomonadota</taxon>
        <taxon>Alphaproteobacteria</taxon>
        <taxon>Rickettsiales</taxon>
        <taxon>Lyticum</taxon>
    </lineage>
</organism>
<proteinExistence type="inferred from homology"/>
<dbReference type="GO" id="GO:0005737">
    <property type="term" value="C:cytoplasm"/>
    <property type="evidence" value="ECO:0007669"/>
    <property type="project" value="UniProtKB-SubCell"/>
</dbReference>
<keyword evidence="3" id="KW-1185">Reference proteome</keyword>
<dbReference type="GO" id="GO:0005840">
    <property type="term" value="C:ribosome"/>
    <property type="evidence" value="ECO:0007669"/>
    <property type="project" value="InterPro"/>
</dbReference>
<comment type="caution">
    <text evidence="2">The sequence shown here is derived from an EMBL/GenBank/DDBJ whole genome shotgun (WGS) entry which is preliminary data.</text>
</comment>
<evidence type="ECO:0000313" key="3">
    <source>
        <dbReference type="Proteomes" id="UP001289135"/>
    </source>
</evidence>
<dbReference type="InterPro" id="IPR011961">
    <property type="entry name" value="RimM"/>
</dbReference>
<dbReference type="GO" id="GO:0042274">
    <property type="term" value="P:ribosomal small subunit biogenesis"/>
    <property type="evidence" value="ECO:0007669"/>
    <property type="project" value="UniProtKB-UniRule"/>
</dbReference>
<keyword evidence="1" id="KW-0690">Ribosome biogenesis</keyword>
<keyword evidence="1" id="KW-0698">rRNA processing</keyword>
<dbReference type="Proteomes" id="UP001289135">
    <property type="component" value="Unassembled WGS sequence"/>
</dbReference>
<dbReference type="EMBL" id="JARGYU010000001">
    <property type="protein sequence ID" value="MDZ5761098.1"/>
    <property type="molecule type" value="Genomic_DNA"/>
</dbReference>
<keyword evidence="1" id="KW-0143">Chaperone</keyword>
<dbReference type="RefSeq" id="WP_322498525.1">
    <property type="nucleotide sequence ID" value="NZ_JARGYU010000001.1"/>
</dbReference>
<evidence type="ECO:0000256" key="1">
    <source>
        <dbReference type="HAMAP-Rule" id="MF_00014"/>
    </source>
</evidence>
<name>A0AAE4VLX9_9RICK</name>
<dbReference type="AlphaFoldDB" id="A0AAE4VLX9"/>
<comment type="domain">
    <text evidence="1">The PRC barrel domain binds ribosomal protein uS19.</text>
</comment>
<reference evidence="2" key="1">
    <citation type="submission" date="2023-02" db="EMBL/GenBank/DDBJ databases">
        <title>Host association and intracellularity evolved multiple times independently in the Rickettsiales.</title>
        <authorList>
            <person name="Castelli M."/>
            <person name="Nardi T."/>
            <person name="Gammuto L."/>
            <person name="Bellinzona G."/>
            <person name="Sabaneyeva E."/>
            <person name="Potekhin A."/>
            <person name="Serra V."/>
            <person name="Petroni G."/>
            <person name="Sassera D."/>
        </authorList>
    </citation>
    <scope>NUCLEOTIDE SEQUENCE</scope>
    <source>
        <strain evidence="2">USBL-36I1</strain>
    </source>
</reference>